<accession>A0A0A9EJ41</accession>
<reference evidence="1" key="1">
    <citation type="submission" date="2014-09" db="EMBL/GenBank/DDBJ databases">
        <authorList>
            <person name="Magalhaes I.L.F."/>
            <person name="Oliveira U."/>
            <person name="Santos F.R."/>
            <person name="Vidigal T.H.D.A."/>
            <person name="Brescovit A.D."/>
            <person name="Santos A.J."/>
        </authorList>
    </citation>
    <scope>NUCLEOTIDE SEQUENCE</scope>
    <source>
        <tissue evidence="1">Shoot tissue taken approximately 20 cm above the soil surface</tissue>
    </source>
</reference>
<dbReference type="EMBL" id="GBRH01200005">
    <property type="protein sequence ID" value="JAD97890.1"/>
    <property type="molecule type" value="Transcribed_RNA"/>
</dbReference>
<protein>
    <submittedName>
        <fullName evidence="1">Uncharacterized protein</fullName>
    </submittedName>
</protein>
<proteinExistence type="predicted"/>
<sequence>MNPAIVRHQYNIKDKENERNSYSISVGKVMAFEAKKKPTALHPVFRVQIYSLRVPG</sequence>
<organism evidence="1">
    <name type="scientific">Arundo donax</name>
    <name type="common">Giant reed</name>
    <name type="synonym">Donax arundinaceus</name>
    <dbReference type="NCBI Taxonomy" id="35708"/>
    <lineage>
        <taxon>Eukaryota</taxon>
        <taxon>Viridiplantae</taxon>
        <taxon>Streptophyta</taxon>
        <taxon>Embryophyta</taxon>
        <taxon>Tracheophyta</taxon>
        <taxon>Spermatophyta</taxon>
        <taxon>Magnoliopsida</taxon>
        <taxon>Liliopsida</taxon>
        <taxon>Poales</taxon>
        <taxon>Poaceae</taxon>
        <taxon>PACMAD clade</taxon>
        <taxon>Arundinoideae</taxon>
        <taxon>Arundineae</taxon>
        <taxon>Arundo</taxon>
    </lineage>
</organism>
<name>A0A0A9EJ41_ARUDO</name>
<dbReference type="AlphaFoldDB" id="A0A0A9EJ41"/>
<evidence type="ECO:0000313" key="1">
    <source>
        <dbReference type="EMBL" id="JAD97890.1"/>
    </source>
</evidence>
<reference evidence="1" key="2">
    <citation type="journal article" date="2015" name="Data Brief">
        <title>Shoot transcriptome of the giant reed, Arundo donax.</title>
        <authorList>
            <person name="Barrero R.A."/>
            <person name="Guerrero F.D."/>
            <person name="Moolhuijzen P."/>
            <person name="Goolsby J.A."/>
            <person name="Tidwell J."/>
            <person name="Bellgard S.E."/>
            <person name="Bellgard M.I."/>
        </authorList>
    </citation>
    <scope>NUCLEOTIDE SEQUENCE</scope>
    <source>
        <tissue evidence="1">Shoot tissue taken approximately 20 cm above the soil surface</tissue>
    </source>
</reference>